<evidence type="ECO:0000256" key="2">
    <source>
        <dbReference type="ARBA" id="ARBA00006214"/>
    </source>
</evidence>
<evidence type="ECO:0000256" key="8">
    <source>
        <dbReference type="ARBA" id="ARBA00023157"/>
    </source>
</evidence>
<dbReference type="InterPro" id="IPR038354">
    <property type="entry name" value="VKOR_sf"/>
</dbReference>
<name>A0ABU3K808_9BACT</name>
<keyword evidence="5 11" id="KW-1133">Transmembrane helix</keyword>
<organism evidence="13 14">
    <name type="scientific">Candidatus Nitronereus thalassa</name>
    <dbReference type="NCBI Taxonomy" id="3020898"/>
    <lineage>
        <taxon>Bacteria</taxon>
        <taxon>Pseudomonadati</taxon>
        <taxon>Nitrospirota</taxon>
        <taxon>Nitrospiria</taxon>
        <taxon>Nitrospirales</taxon>
        <taxon>Nitrospiraceae</taxon>
        <taxon>Candidatus Nitronereus</taxon>
    </lineage>
</organism>
<dbReference type="InterPro" id="IPR044698">
    <property type="entry name" value="VKOR/LTO1"/>
</dbReference>
<evidence type="ECO:0000256" key="11">
    <source>
        <dbReference type="SAM" id="Phobius"/>
    </source>
</evidence>
<dbReference type="Gene3D" id="3.40.30.10">
    <property type="entry name" value="Glutaredoxin"/>
    <property type="match status" value="1"/>
</dbReference>
<evidence type="ECO:0000256" key="10">
    <source>
        <dbReference type="SAM" id="MobiDB-lite"/>
    </source>
</evidence>
<accession>A0ABU3K808</accession>
<protein>
    <submittedName>
        <fullName evidence="13">Vitamin K epoxide reductase family protein</fullName>
    </submittedName>
</protein>
<sequence>MSKRHKREKASREASKDSSLPPVQEFKRTSPIDLVVLVLAIAGILVTAYLTFTASFEEHPAFCSEGSGCDIVQSSRWATFLAVPMALWGCLTYIVIAGLSWRARTKLGSWTPLIFMAFCGFAISAYLTIVSVVEIEATCPYCLASFAIITTIMILTLVRQPPGWLTSVKEAAVVAVLIVGALHLHYSGVFDASAGPEDPQLQALATHLEKTGVKFYGAYWCPRCQEQKAVFGSSAKRLPYVECSSGGRGSALTAPCVKNDIKSYPTWIIGEQRLTGLVKPRELANASGFDWKE</sequence>
<evidence type="ECO:0000256" key="6">
    <source>
        <dbReference type="ARBA" id="ARBA00023002"/>
    </source>
</evidence>
<dbReference type="PANTHER" id="PTHR34573:SF1">
    <property type="entry name" value="VITAMIN K EPOXIDE REDUCTASE DOMAIN-CONTAINING PROTEIN"/>
    <property type="match status" value="1"/>
</dbReference>
<keyword evidence="9" id="KW-0676">Redox-active center</keyword>
<keyword evidence="7 11" id="KW-0472">Membrane</keyword>
<dbReference type="SMART" id="SM00756">
    <property type="entry name" value="VKc"/>
    <property type="match status" value="1"/>
</dbReference>
<evidence type="ECO:0000256" key="4">
    <source>
        <dbReference type="ARBA" id="ARBA00022719"/>
    </source>
</evidence>
<reference evidence="13 14" key="1">
    <citation type="journal article" date="2023" name="ISME J.">
        <title>Cultivation and genomic characterization of novel and ubiquitous marine nitrite-oxidizing bacteria from the Nitrospirales.</title>
        <authorList>
            <person name="Mueller A.J."/>
            <person name="Daebeler A."/>
            <person name="Herbold C.W."/>
            <person name="Kirkegaard R.H."/>
            <person name="Daims H."/>
        </authorList>
    </citation>
    <scope>NUCLEOTIDE SEQUENCE [LARGE SCALE GENOMIC DNA]</scope>
    <source>
        <strain evidence="13 14">EB</strain>
    </source>
</reference>
<evidence type="ECO:0000313" key="14">
    <source>
        <dbReference type="Proteomes" id="UP001250932"/>
    </source>
</evidence>
<dbReference type="CDD" id="cd12916">
    <property type="entry name" value="VKOR_1"/>
    <property type="match status" value="1"/>
</dbReference>
<keyword evidence="3 11" id="KW-0812">Transmembrane</keyword>
<comment type="similarity">
    <text evidence="2">Belongs to the VKOR family.</text>
</comment>
<keyword evidence="8" id="KW-1015">Disulfide bond</keyword>
<dbReference type="Pfam" id="PF07884">
    <property type="entry name" value="VKOR"/>
    <property type="match status" value="1"/>
</dbReference>
<dbReference type="InterPro" id="IPR036249">
    <property type="entry name" value="Thioredoxin-like_sf"/>
</dbReference>
<evidence type="ECO:0000256" key="1">
    <source>
        <dbReference type="ARBA" id="ARBA00004141"/>
    </source>
</evidence>
<dbReference type="SUPFAM" id="SSF52833">
    <property type="entry name" value="Thioredoxin-like"/>
    <property type="match status" value="1"/>
</dbReference>
<dbReference type="Gene3D" id="1.20.1440.130">
    <property type="entry name" value="VKOR domain"/>
    <property type="match status" value="1"/>
</dbReference>
<keyword evidence="4" id="KW-0874">Quinone</keyword>
<feature type="transmembrane region" description="Helical" evidence="11">
    <location>
        <begin position="113"/>
        <end position="132"/>
    </location>
</feature>
<evidence type="ECO:0000256" key="7">
    <source>
        <dbReference type="ARBA" id="ARBA00023136"/>
    </source>
</evidence>
<keyword evidence="6" id="KW-0560">Oxidoreductase</keyword>
<dbReference type="RefSeq" id="WP_313832939.1">
    <property type="nucleotide sequence ID" value="NZ_JAQOUE010000001.1"/>
</dbReference>
<feature type="transmembrane region" description="Helical" evidence="11">
    <location>
        <begin position="138"/>
        <end position="158"/>
    </location>
</feature>
<evidence type="ECO:0000256" key="5">
    <source>
        <dbReference type="ARBA" id="ARBA00022989"/>
    </source>
</evidence>
<feature type="transmembrane region" description="Helical" evidence="11">
    <location>
        <begin position="77"/>
        <end position="101"/>
    </location>
</feature>
<dbReference type="PANTHER" id="PTHR34573">
    <property type="entry name" value="VKC DOMAIN-CONTAINING PROTEIN"/>
    <property type="match status" value="1"/>
</dbReference>
<dbReference type="InterPro" id="IPR012932">
    <property type="entry name" value="VKOR"/>
</dbReference>
<comment type="caution">
    <text evidence="13">The sequence shown here is derived from an EMBL/GenBank/DDBJ whole genome shotgun (WGS) entry which is preliminary data.</text>
</comment>
<gene>
    <name evidence="13" type="ORF">PPG34_09175</name>
</gene>
<proteinExistence type="inferred from homology"/>
<dbReference type="Proteomes" id="UP001250932">
    <property type="component" value="Unassembled WGS sequence"/>
</dbReference>
<evidence type="ECO:0000256" key="3">
    <source>
        <dbReference type="ARBA" id="ARBA00022692"/>
    </source>
</evidence>
<feature type="domain" description="Vitamin K epoxide reductase" evidence="12">
    <location>
        <begin position="29"/>
        <end position="160"/>
    </location>
</feature>
<evidence type="ECO:0000259" key="12">
    <source>
        <dbReference type="SMART" id="SM00756"/>
    </source>
</evidence>
<dbReference type="EMBL" id="JAQOUE010000001">
    <property type="protein sequence ID" value="MDT7042525.1"/>
    <property type="molecule type" value="Genomic_DNA"/>
</dbReference>
<feature type="region of interest" description="Disordered" evidence="10">
    <location>
        <begin position="1"/>
        <end position="22"/>
    </location>
</feature>
<evidence type="ECO:0000313" key="13">
    <source>
        <dbReference type="EMBL" id="MDT7042525.1"/>
    </source>
</evidence>
<evidence type="ECO:0000256" key="9">
    <source>
        <dbReference type="ARBA" id="ARBA00023284"/>
    </source>
</evidence>
<feature type="transmembrane region" description="Helical" evidence="11">
    <location>
        <begin position="34"/>
        <end position="52"/>
    </location>
</feature>
<keyword evidence="14" id="KW-1185">Reference proteome</keyword>
<comment type="subcellular location">
    <subcellularLocation>
        <location evidence="1">Membrane</location>
        <topology evidence="1">Multi-pass membrane protein</topology>
    </subcellularLocation>
</comment>